<feature type="chain" id="PRO_5046151380" evidence="1">
    <location>
        <begin position="24"/>
        <end position="55"/>
    </location>
</feature>
<evidence type="ECO:0000313" key="2">
    <source>
        <dbReference type="EMBL" id="MCA0152089.1"/>
    </source>
</evidence>
<proteinExistence type="predicted"/>
<keyword evidence="1" id="KW-0732">Signal</keyword>
<sequence length="55" mass="5806">MKTLKITLTLVAIALLTVSGVQSEDVVAENSDKNQPAKIDLLASGKKKVEIPTQG</sequence>
<keyword evidence="3" id="KW-1185">Reference proteome</keyword>
<evidence type="ECO:0000256" key="1">
    <source>
        <dbReference type="SAM" id="SignalP"/>
    </source>
</evidence>
<comment type="caution">
    <text evidence="2">The sequence shown here is derived from an EMBL/GenBank/DDBJ whole genome shotgun (WGS) entry which is preliminary data.</text>
</comment>
<feature type="signal peptide" evidence="1">
    <location>
        <begin position="1"/>
        <end position="23"/>
    </location>
</feature>
<accession>A0ABS7XWR7</accession>
<name>A0ABS7XWR7_9FLAO</name>
<organism evidence="2 3">
    <name type="scientific">Winogradskyella vincentii</name>
    <dbReference type="NCBI Taxonomy" id="2877122"/>
    <lineage>
        <taxon>Bacteria</taxon>
        <taxon>Pseudomonadati</taxon>
        <taxon>Bacteroidota</taxon>
        <taxon>Flavobacteriia</taxon>
        <taxon>Flavobacteriales</taxon>
        <taxon>Flavobacteriaceae</taxon>
        <taxon>Winogradskyella</taxon>
    </lineage>
</organism>
<reference evidence="3" key="1">
    <citation type="submission" date="2023-07" db="EMBL/GenBank/DDBJ databases">
        <authorList>
            <person name="Yue Y."/>
        </authorList>
    </citation>
    <scope>NUCLEOTIDE SEQUENCE [LARGE SCALE GENOMIC DNA]</scope>
    <source>
        <strain evidence="3">2Y89</strain>
    </source>
</reference>
<protein>
    <submittedName>
        <fullName evidence="2">Uncharacterized protein</fullName>
    </submittedName>
</protein>
<dbReference type="EMBL" id="JAIUJS010000001">
    <property type="protein sequence ID" value="MCA0152089.1"/>
    <property type="molecule type" value="Genomic_DNA"/>
</dbReference>
<gene>
    <name evidence="2" type="ORF">LBV24_02600</name>
</gene>
<dbReference type="Proteomes" id="UP001198402">
    <property type="component" value="Unassembled WGS sequence"/>
</dbReference>
<dbReference type="RefSeq" id="WP_224477029.1">
    <property type="nucleotide sequence ID" value="NZ_JAIUJS010000001.1"/>
</dbReference>
<evidence type="ECO:0000313" key="3">
    <source>
        <dbReference type="Proteomes" id="UP001198402"/>
    </source>
</evidence>